<dbReference type="KEGG" id="upv:EJN92_14970"/>
<dbReference type="OrthoDB" id="9777352at2"/>
<reference evidence="7 8" key="1">
    <citation type="journal article" date="2011" name="Int. J. Syst. Evol. Microbiol.">
        <title>Description of Undibacterium oligocarboniphilum sp. nov., isolated from purified water, and Undibacterium pigrum strain CCUG 49012 as the type strain of Undibacterium parvum sp. nov., and emended descriptions of the genus Undibacterium and the species Undibacterium pigrum.</title>
        <authorList>
            <person name="Eder W."/>
            <person name="Wanner G."/>
            <person name="Ludwig W."/>
            <person name="Busse H.J."/>
            <person name="Ziemke-Kageler F."/>
            <person name="Lang E."/>
        </authorList>
    </citation>
    <scope>NUCLEOTIDE SEQUENCE [LARGE SCALE GENOMIC DNA]</scope>
    <source>
        <strain evidence="7 8">DSM 23061</strain>
    </source>
</reference>
<dbReference type="Pfam" id="PF13458">
    <property type="entry name" value="Peripla_BP_6"/>
    <property type="match status" value="1"/>
</dbReference>
<dbReference type="SUPFAM" id="SSF53822">
    <property type="entry name" value="Periplasmic binding protein-like I"/>
    <property type="match status" value="1"/>
</dbReference>
<evidence type="ECO:0000256" key="5">
    <source>
        <dbReference type="SAM" id="SignalP"/>
    </source>
</evidence>
<evidence type="ECO:0000259" key="6">
    <source>
        <dbReference type="Pfam" id="PF13458"/>
    </source>
</evidence>
<dbReference type="Proteomes" id="UP000275663">
    <property type="component" value="Chromosome"/>
</dbReference>
<comment type="similarity">
    <text evidence="1">Belongs to the leucine-binding protein family.</text>
</comment>
<feature type="signal peptide" evidence="5">
    <location>
        <begin position="1"/>
        <end position="23"/>
    </location>
</feature>
<protein>
    <submittedName>
        <fullName evidence="7">ABC transporter permease</fullName>
    </submittedName>
</protein>
<gene>
    <name evidence="7" type="ORF">EJN92_14970</name>
</gene>
<dbReference type="PANTHER" id="PTHR47235">
    <property type="entry name" value="BLR6548 PROTEIN"/>
    <property type="match status" value="1"/>
</dbReference>
<dbReference type="PRINTS" id="PR00337">
    <property type="entry name" value="LEUILEVALBP"/>
</dbReference>
<organism evidence="7 8">
    <name type="scientific">Undibacterium parvum</name>
    <dbReference type="NCBI Taxonomy" id="401471"/>
    <lineage>
        <taxon>Bacteria</taxon>
        <taxon>Pseudomonadati</taxon>
        <taxon>Pseudomonadota</taxon>
        <taxon>Betaproteobacteria</taxon>
        <taxon>Burkholderiales</taxon>
        <taxon>Oxalobacteraceae</taxon>
        <taxon>Undibacterium</taxon>
    </lineage>
</organism>
<dbReference type="Gene3D" id="3.40.50.2300">
    <property type="match status" value="2"/>
</dbReference>
<accession>A0A3S9HM34</accession>
<keyword evidence="4" id="KW-0029">Amino-acid transport</keyword>
<dbReference type="PANTHER" id="PTHR47235:SF1">
    <property type="entry name" value="BLR6548 PROTEIN"/>
    <property type="match status" value="1"/>
</dbReference>
<dbReference type="GO" id="GO:0006865">
    <property type="term" value="P:amino acid transport"/>
    <property type="evidence" value="ECO:0007669"/>
    <property type="project" value="UniProtKB-KW"/>
</dbReference>
<dbReference type="CDD" id="cd06326">
    <property type="entry name" value="PBP1_ABC_ligand_binding-like"/>
    <property type="match status" value="1"/>
</dbReference>
<evidence type="ECO:0000313" key="7">
    <source>
        <dbReference type="EMBL" id="AZP13183.1"/>
    </source>
</evidence>
<evidence type="ECO:0000313" key="8">
    <source>
        <dbReference type="Proteomes" id="UP000275663"/>
    </source>
</evidence>
<dbReference type="AlphaFoldDB" id="A0A3S9HM34"/>
<dbReference type="InterPro" id="IPR028081">
    <property type="entry name" value="Leu-bd"/>
</dbReference>
<name>A0A3S9HM34_9BURK</name>
<sequence>MKNRVESILFFLSCCCISLLAQAETGVNGKTIVLGQSVALSGPAQQLGTEMRDGALAYFDHINAQGGVNGRQIVLKTLDDGYEADRAAANTKQLIEKEGAFALFGYVGTPTSNAAMPLVNKEEIPFFAPFTGAQSLREPFNRNVFHIRASYFEETEKIVDHSTTLSLKRIAVFYQNDAYGKAGLEGVTRALKKRNIEVVGLATVERNSVDVTAAVAKLKLAKPQAVIMISAYTSCAAFIKEMIKDTSAAPVFWNISFVGSQALSKELGKDGRGVMISQVMPAPWEDITAVVKEYKNLYANKPGREVGYVSLEGFIAAKVMVEGLKRAGGGLTRDGLIRALESMNSYNAGGFQVKFSSSNHSASTYVDLSVIGKDGKFMH</sequence>
<dbReference type="EMBL" id="CP034464">
    <property type="protein sequence ID" value="AZP13183.1"/>
    <property type="molecule type" value="Genomic_DNA"/>
</dbReference>
<evidence type="ECO:0000256" key="4">
    <source>
        <dbReference type="ARBA" id="ARBA00022970"/>
    </source>
</evidence>
<dbReference type="InterPro" id="IPR000709">
    <property type="entry name" value="Leu_Ile_Val-bd"/>
</dbReference>
<evidence type="ECO:0000256" key="3">
    <source>
        <dbReference type="ARBA" id="ARBA00022729"/>
    </source>
</evidence>
<evidence type="ECO:0000256" key="1">
    <source>
        <dbReference type="ARBA" id="ARBA00010062"/>
    </source>
</evidence>
<dbReference type="RefSeq" id="WP_126128559.1">
    <property type="nucleotide sequence ID" value="NZ_CP034464.1"/>
</dbReference>
<feature type="chain" id="PRO_5019413126" evidence="5">
    <location>
        <begin position="24"/>
        <end position="379"/>
    </location>
</feature>
<evidence type="ECO:0000256" key="2">
    <source>
        <dbReference type="ARBA" id="ARBA00022448"/>
    </source>
</evidence>
<keyword evidence="2" id="KW-0813">Transport</keyword>
<feature type="domain" description="Leucine-binding protein" evidence="6">
    <location>
        <begin position="31"/>
        <end position="375"/>
    </location>
</feature>
<proteinExistence type="inferred from homology"/>
<dbReference type="InterPro" id="IPR028082">
    <property type="entry name" value="Peripla_BP_I"/>
</dbReference>
<keyword evidence="3 5" id="KW-0732">Signal</keyword>
<keyword evidence="8" id="KW-1185">Reference proteome</keyword>